<reference evidence="1 2" key="1">
    <citation type="submission" date="2017-12" db="EMBL/GenBank/DDBJ databases">
        <title>Genomic identification of Pseudomonas aeruginosa phage TC6.</title>
        <authorList>
            <person name="Lu S."/>
            <person name="Tang C."/>
            <person name="Deng C."/>
            <person name="Zhang Y."/>
            <person name="Xiao C."/>
        </authorList>
    </citation>
    <scope>NUCLEOTIDE SEQUENCE [LARGE SCALE GENOMIC DNA]</scope>
</reference>
<evidence type="ECO:0000313" key="1">
    <source>
        <dbReference type="EMBL" id="AUG88554.1"/>
    </source>
</evidence>
<gene>
    <name evidence="1" type="primary">TC6_043</name>
</gene>
<proteinExistence type="predicted"/>
<dbReference type="Proteomes" id="UP000241282">
    <property type="component" value="Segment"/>
</dbReference>
<organism evidence="1 2">
    <name type="scientific">Pseudomonas phage TC6</name>
    <dbReference type="NCBI Taxonomy" id="2060947"/>
    <lineage>
        <taxon>Viruses</taxon>
        <taxon>Duplodnaviria</taxon>
        <taxon>Heunggongvirae</taxon>
        <taxon>Uroviricota</taxon>
        <taxon>Caudoviricetes</taxon>
        <taxon>Zobellviridae</taxon>
        <taxon>Paundecimvirus</taxon>
        <taxon>Paundecimvirus PA11</taxon>
    </lineage>
</organism>
<accession>A0A2H5BQE1</accession>
<name>A0A2H5BQE1_9CAUD</name>
<protein>
    <submittedName>
        <fullName evidence="1">Uncharacterized protein</fullName>
    </submittedName>
</protein>
<evidence type="ECO:0000313" key="2">
    <source>
        <dbReference type="Proteomes" id="UP000241282"/>
    </source>
</evidence>
<dbReference type="EMBL" id="MG676466">
    <property type="protein sequence ID" value="AUG88554.1"/>
    <property type="molecule type" value="Genomic_DNA"/>
</dbReference>
<sequence>MCCDGWNIGPEGSNETLGECPDCGSEAVVTTYVNGDQDFTATYGCNYSPLMCVTCGARPCDDSC</sequence>